<evidence type="ECO:0000256" key="1">
    <source>
        <dbReference type="ARBA" id="ARBA00004123"/>
    </source>
</evidence>
<feature type="region of interest" description="Disordered" evidence="8">
    <location>
        <begin position="35"/>
        <end position="55"/>
    </location>
</feature>
<comment type="subcellular location">
    <subcellularLocation>
        <location evidence="1">Nucleus</location>
    </subcellularLocation>
</comment>
<evidence type="ECO:0000313" key="10">
    <source>
        <dbReference type="Proteomes" id="UP000765509"/>
    </source>
</evidence>
<keyword evidence="6" id="KW-0539">Nucleus</keyword>
<gene>
    <name evidence="9" type="ORF">O181_050457</name>
</gene>
<feature type="compositionally biased region" description="Polar residues" evidence="8">
    <location>
        <begin position="93"/>
        <end position="107"/>
    </location>
</feature>
<keyword evidence="10" id="KW-1185">Reference proteome</keyword>
<evidence type="ECO:0000256" key="8">
    <source>
        <dbReference type="SAM" id="MobiDB-lite"/>
    </source>
</evidence>
<feature type="coiled-coil region" evidence="7">
    <location>
        <begin position="165"/>
        <end position="192"/>
    </location>
</feature>
<keyword evidence="4" id="KW-0747">Spliceosome</keyword>
<organism evidence="9 10">
    <name type="scientific">Austropuccinia psidii MF-1</name>
    <dbReference type="NCBI Taxonomy" id="1389203"/>
    <lineage>
        <taxon>Eukaryota</taxon>
        <taxon>Fungi</taxon>
        <taxon>Dikarya</taxon>
        <taxon>Basidiomycota</taxon>
        <taxon>Pucciniomycotina</taxon>
        <taxon>Pucciniomycetes</taxon>
        <taxon>Pucciniales</taxon>
        <taxon>Sphaerophragmiaceae</taxon>
        <taxon>Austropuccinia</taxon>
    </lineage>
</organism>
<feature type="compositionally biased region" description="Polar residues" evidence="8">
    <location>
        <begin position="40"/>
        <end position="51"/>
    </location>
</feature>
<dbReference type="InterPro" id="IPR008409">
    <property type="entry name" value="SPF27"/>
</dbReference>
<protein>
    <recommendedName>
        <fullName evidence="11">Breast carcinoma amplified sequence 2</fullName>
    </recommendedName>
</protein>
<dbReference type="GO" id="GO:0071011">
    <property type="term" value="C:precatalytic spliceosome"/>
    <property type="evidence" value="ECO:0007669"/>
    <property type="project" value="TreeGrafter"/>
</dbReference>
<dbReference type="OrthoDB" id="205794at2759"/>
<dbReference type="Proteomes" id="UP000765509">
    <property type="component" value="Unassembled WGS sequence"/>
</dbReference>
<reference evidence="9" key="1">
    <citation type="submission" date="2021-03" db="EMBL/GenBank/DDBJ databases">
        <title>Draft genome sequence of rust myrtle Austropuccinia psidii MF-1, a brazilian biotype.</title>
        <authorList>
            <person name="Quecine M.C."/>
            <person name="Pachon D.M.R."/>
            <person name="Bonatelli M.L."/>
            <person name="Correr F.H."/>
            <person name="Franceschini L.M."/>
            <person name="Leite T.F."/>
            <person name="Margarido G.R.A."/>
            <person name="Almeida C.A."/>
            <person name="Ferrarezi J.A."/>
            <person name="Labate C.A."/>
        </authorList>
    </citation>
    <scope>NUCLEOTIDE SEQUENCE</scope>
    <source>
        <strain evidence="9">MF-1</strain>
    </source>
</reference>
<keyword evidence="7" id="KW-0175">Coiled coil</keyword>
<accession>A0A9Q3DYZ9</accession>
<evidence type="ECO:0008006" key="11">
    <source>
        <dbReference type="Google" id="ProtNLM"/>
    </source>
</evidence>
<evidence type="ECO:0000256" key="6">
    <source>
        <dbReference type="ARBA" id="ARBA00023242"/>
    </source>
</evidence>
<dbReference type="GO" id="GO:0071013">
    <property type="term" value="C:catalytic step 2 spliceosome"/>
    <property type="evidence" value="ECO:0007669"/>
    <property type="project" value="TreeGrafter"/>
</dbReference>
<evidence type="ECO:0000256" key="3">
    <source>
        <dbReference type="ARBA" id="ARBA00022664"/>
    </source>
</evidence>
<dbReference type="GO" id="GO:0008380">
    <property type="term" value="P:RNA splicing"/>
    <property type="evidence" value="ECO:0007669"/>
    <property type="project" value="UniProtKB-KW"/>
</dbReference>
<keyword evidence="5" id="KW-0508">mRNA splicing</keyword>
<dbReference type="GO" id="GO:0006397">
    <property type="term" value="P:mRNA processing"/>
    <property type="evidence" value="ECO:0007669"/>
    <property type="project" value="UniProtKB-KW"/>
</dbReference>
<evidence type="ECO:0000256" key="7">
    <source>
        <dbReference type="SAM" id="Coils"/>
    </source>
</evidence>
<dbReference type="Pfam" id="PF05700">
    <property type="entry name" value="BCAS2"/>
    <property type="match status" value="1"/>
</dbReference>
<evidence type="ECO:0000256" key="4">
    <source>
        <dbReference type="ARBA" id="ARBA00022728"/>
    </source>
</evidence>
<dbReference type="AlphaFoldDB" id="A0A9Q3DYZ9"/>
<evidence type="ECO:0000313" key="9">
    <source>
        <dbReference type="EMBL" id="MBW0510742.1"/>
    </source>
</evidence>
<proteinExistence type="inferred from homology"/>
<comment type="similarity">
    <text evidence="2">Belongs to the SPF27 family.</text>
</comment>
<feature type="region of interest" description="Disordered" evidence="8">
    <location>
        <begin position="70"/>
        <end position="107"/>
    </location>
</feature>
<sequence>MEIMSTVDSLPYYDRDLDVIPNLRQRIEREVELELKGTLTPPQSNGDTTQPGYHPFLSQYPDLLGLSASSSREQDHLPRRNLRRQLLDRSDPVYQSNGASDTLDTQRFNIPYPDDHTKLEDWQKALSNAKSQLEHQRLRLLNLNLIGKYGANHWRLSNFLIEKEISKLDKVVEIYKSEIDNLNRRRKANQTDVGDKLTDLAQKWQNLISTNISIEITNLNLKFEVETLRQEANNLKQRVEET</sequence>
<keyword evidence="3" id="KW-0507">mRNA processing</keyword>
<dbReference type="PANTHER" id="PTHR13296:SF0">
    <property type="entry name" value="PRE-MRNA-SPLICING FACTOR SPF27"/>
    <property type="match status" value="1"/>
</dbReference>
<dbReference type="GO" id="GO:0000974">
    <property type="term" value="C:Prp19 complex"/>
    <property type="evidence" value="ECO:0007669"/>
    <property type="project" value="TreeGrafter"/>
</dbReference>
<evidence type="ECO:0000256" key="2">
    <source>
        <dbReference type="ARBA" id="ARBA00010788"/>
    </source>
</evidence>
<dbReference type="PANTHER" id="PTHR13296">
    <property type="entry name" value="BCAS2 PROTEIN"/>
    <property type="match status" value="1"/>
</dbReference>
<name>A0A9Q3DYZ9_9BASI</name>
<evidence type="ECO:0000256" key="5">
    <source>
        <dbReference type="ARBA" id="ARBA00023187"/>
    </source>
</evidence>
<comment type="caution">
    <text evidence="9">The sequence shown here is derived from an EMBL/GenBank/DDBJ whole genome shotgun (WGS) entry which is preliminary data.</text>
</comment>
<dbReference type="EMBL" id="AVOT02021742">
    <property type="protein sequence ID" value="MBW0510742.1"/>
    <property type="molecule type" value="Genomic_DNA"/>
</dbReference>